<evidence type="ECO:0000256" key="1">
    <source>
        <dbReference type="ARBA" id="ARBA00008987"/>
    </source>
</evidence>
<dbReference type="PANTHER" id="PTHR45663:SF11">
    <property type="entry name" value="GEO12009P1"/>
    <property type="match status" value="1"/>
</dbReference>
<dbReference type="NCBIfam" id="TIGR01068">
    <property type="entry name" value="thioredoxin"/>
    <property type="match status" value="1"/>
</dbReference>
<keyword evidence="10" id="KW-1185">Reference proteome</keyword>
<keyword evidence="4" id="KW-1015">Disulfide bond</keyword>
<keyword evidence="2" id="KW-0813">Transport</keyword>
<evidence type="ECO:0000313" key="9">
    <source>
        <dbReference type="EMBL" id="SMO33602.1"/>
    </source>
</evidence>
<dbReference type="InterPro" id="IPR005746">
    <property type="entry name" value="Thioredoxin"/>
</dbReference>
<dbReference type="FunFam" id="3.40.30.10:FF:000229">
    <property type="entry name" value="Thioredoxin (TRX)"/>
    <property type="match status" value="1"/>
</dbReference>
<reference evidence="9 10" key="1">
    <citation type="submission" date="2017-05" db="EMBL/GenBank/DDBJ databases">
        <authorList>
            <person name="Varghese N."/>
            <person name="Submissions S."/>
        </authorList>
    </citation>
    <scope>NUCLEOTIDE SEQUENCE [LARGE SCALE GENOMIC DNA]</scope>
    <source>
        <strain evidence="9 10">DSM 27040</strain>
    </source>
</reference>
<dbReference type="InterPro" id="IPR017937">
    <property type="entry name" value="Thioredoxin_CS"/>
</dbReference>
<dbReference type="PROSITE" id="PS51352">
    <property type="entry name" value="THIOREDOXIN_2"/>
    <property type="match status" value="1"/>
</dbReference>
<evidence type="ECO:0000313" key="10">
    <source>
        <dbReference type="Proteomes" id="UP000319040"/>
    </source>
</evidence>
<dbReference type="Pfam" id="PF00085">
    <property type="entry name" value="Thioredoxin"/>
    <property type="match status" value="1"/>
</dbReference>
<evidence type="ECO:0000256" key="4">
    <source>
        <dbReference type="ARBA" id="ARBA00023157"/>
    </source>
</evidence>
<evidence type="ECO:0000256" key="2">
    <source>
        <dbReference type="ARBA" id="ARBA00022448"/>
    </source>
</evidence>
<feature type="signal peptide" evidence="7">
    <location>
        <begin position="1"/>
        <end position="18"/>
    </location>
</feature>
<evidence type="ECO:0000256" key="5">
    <source>
        <dbReference type="ARBA" id="ARBA00023284"/>
    </source>
</evidence>
<keyword evidence="3" id="KW-0249">Electron transport</keyword>
<dbReference type="GO" id="GO:0015035">
    <property type="term" value="F:protein-disulfide reductase activity"/>
    <property type="evidence" value="ECO:0007669"/>
    <property type="project" value="UniProtKB-UniRule"/>
</dbReference>
<dbReference type="PRINTS" id="PR00421">
    <property type="entry name" value="THIOREDOXIN"/>
</dbReference>
<dbReference type="SUPFAM" id="SSF52833">
    <property type="entry name" value="Thioredoxin-like"/>
    <property type="match status" value="1"/>
</dbReference>
<dbReference type="Gene3D" id="3.40.30.10">
    <property type="entry name" value="Glutaredoxin"/>
    <property type="match status" value="1"/>
</dbReference>
<keyword evidence="5" id="KW-0676">Redox-active center</keyword>
<dbReference type="RefSeq" id="WP_142531529.1">
    <property type="nucleotide sequence ID" value="NZ_FXTB01000001.1"/>
</dbReference>
<dbReference type="OrthoDB" id="9790390at2"/>
<feature type="domain" description="Thioredoxin" evidence="8">
    <location>
        <begin position="9"/>
        <end position="152"/>
    </location>
</feature>
<dbReference type="GO" id="GO:0005737">
    <property type="term" value="C:cytoplasm"/>
    <property type="evidence" value="ECO:0007669"/>
    <property type="project" value="TreeGrafter"/>
</dbReference>
<feature type="chain" id="PRO_5022197964" description="Thioredoxin" evidence="7">
    <location>
        <begin position="19"/>
        <end position="155"/>
    </location>
</feature>
<dbReference type="InterPro" id="IPR013766">
    <property type="entry name" value="Thioredoxin_domain"/>
</dbReference>
<proteinExistence type="inferred from homology"/>
<accession>A0A521AFN1</accession>
<comment type="similarity">
    <text evidence="1">Belongs to the thioredoxin family.</text>
</comment>
<dbReference type="PANTHER" id="PTHR45663">
    <property type="entry name" value="GEO12009P1"/>
    <property type="match status" value="1"/>
</dbReference>
<sequence>MKAFIISGLLSVFILSNASCTNTTGSESTSQNTNKNEVIYLNQESFKKLVFNYESNKEWVYNGKVPAILDFYADWCGPCRQIAPILKELQKEYEGKVQVFKVDTDKEKELAAVFGIRSLPTLVFIPLNGQPQAVMGARPKAEFEKMVSEVLKVNK</sequence>
<dbReference type="CDD" id="cd02947">
    <property type="entry name" value="TRX_family"/>
    <property type="match status" value="1"/>
</dbReference>
<evidence type="ECO:0000256" key="3">
    <source>
        <dbReference type="ARBA" id="ARBA00022982"/>
    </source>
</evidence>
<gene>
    <name evidence="9" type="ORF">SAMN06265379_101109</name>
</gene>
<dbReference type="InterPro" id="IPR036249">
    <property type="entry name" value="Thioredoxin-like_sf"/>
</dbReference>
<evidence type="ECO:0000256" key="6">
    <source>
        <dbReference type="NCBIfam" id="TIGR01068"/>
    </source>
</evidence>
<organism evidence="9 10">
    <name type="scientific">Saccharicrinis carchari</name>
    <dbReference type="NCBI Taxonomy" id="1168039"/>
    <lineage>
        <taxon>Bacteria</taxon>
        <taxon>Pseudomonadati</taxon>
        <taxon>Bacteroidota</taxon>
        <taxon>Bacteroidia</taxon>
        <taxon>Marinilabiliales</taxon>
        <taxon>Marinilabiliaceae</taxon>
        <taxon>Saccharicrinis</taxon>
    </lineage>
</organism>
<dbReference type="AlphaFoldDB" id="A0A521AFN1"/>
<dbReference type="PROSITE" id="PS00194">
    <property type="entry name" value="THIOREDOXIN_1"/>
    <property type="match status" value="1"/>
</dbReference>
<dbReference type="EMBL" id="FXTB01000001">
    <property type="protein sequence ID" value="SMO33602.1"/>
    <property type="molecule type" value="Genomic_DNA"/>
</dbReference>
<name>A0A521AFN1_SACCC</name>
<protein>
    <recommendedName>
        <fullName evidence="6">Thioredoxin</fullName>
    </recommendedName>
</protein>
<evidence type="ECO:0000259" key="8">
    <source>
        <dbReference type="PROSITE" id="PS51352"/>
    </source>
</evidence>
<dbReference type="Proteomes" id="UP000319040">
    <property type="component" value="Unassembled WGS sequence"/>
</dbReference>
<keyword evidence="7" id="KW-0732">Signal</keyword>
<evidence type="ECO:0000256" key="7">
    <source>
        <dbReference type="SAM" id="SignalP"/>
    </source>
</evidence>